<comment type="caution">
    <text evidence="9">The sequence shown here is derived from an EMBL/GenBank/DDBJ whole genome shotgun (WGS) entry which is preliminary data.</text>
</comment>
<evidence type="ECO:0000259" key="8">
    <source>
        <dbReference type="Pfam" id="PF05154"/>
    </source>
</evidence>
<keyword evidence="2 7" id="KW-0812">Transmembrane</keyword>
<reference evidence="9 10" key="1">
    <citation type="submission" date="2018-12" db="EMBL/GenBank/DDBJ databases">
        <title>Hymenobacter gummosus sp. nov., isolated from a spring.</title>
        <authorList>
            <person name="Nie L."/>
        </authorList>
    </citation>
    <scope>NUCLEOTIDE SEQUENCE [LARGE SCALE GENOMIC DNA]</scope>
    <source>
        <strain evidence="9 10">KCTC 52166</strain>
    </source>
</reference>
<sequence>MHKAAKKAKAAAPAASGKSQLVAALLCFFLGGLSIHRFYLGYTGLAILQIVLNIFIIGFIWVLIDLIRILTGSLQPKNGTYEKTL</sequence>
<evidence type="ECO:0000256" key="3">
    <source>
        <dbReference type="ARBA" id="ARBA00022729"/>
    </source>
</evidence>
<keyword evidence="4 7" id="KW-1133">Transmembrane helix</keyword>
<evidence type="ECO:0000256" key="7">
    <source>
        <dbReference type="SAM" id="Phobius"/>
    </source>
</evidence>
<proteinExistence type="predicted"/>
<keyword evidence="5 7" id="KW-0472">Membrane</keyword>
<keyword evidence="10" id="KW-1185">Reference proteome</keyword>
<dbReference type="PANTHER" id="PTHR21016:SF7">
    <property type="entry name" value="TM2 DOMAIN-CONTAINING PROTEIN 3"/>
    <property type="match status" value="1"/>
</dbReference>
<keyword evidence="6" id="KW-0325">Glycoprotein</keyword>
<evidence type="ECO:0000256" key="6">
    <source>
        <dbReference type="ARBA" id="ARBA00023180"/>
    </source>
</evidence>
<evidence type="ECO:0000256" key="4">
    <source>
        <dbReference type="ARBA" id="ARBA00022989"/>
    </source>
</evidence>
<evidence type="ECO:0000256" key="5">
    <source>
        <dbReference type="ARBA" id="ARBA00023136"/>
    </source>
</evidence>
<organism evidence="9 10">
    <name type="scientific">Hymenobacter gummosus</name>
    <dbReference type="NCBI Taxonomy" id="1776032"/>
    <lineage>
        <taxon>Bacteria</taxon>
        <taxon>Pseudomonadati</taxon>
        <taxon>Bacteroidota</taxon>
        <taxon>Cytophagia</taxon>
        <taxon>Cytophagales</taxon>
        <taxon>Hymenobacteraceae</taxon>
        <taxon>Hymenobacter</taxon>
    </lineage>
</organism>
<feature type="domain" description="TM2" evidence="8">
    <location>
        <begin position="17"/>
        <end position="67"/>
    </location>
</feature>
<name>A0A431U495_9BACT</name>
<keyword evidence="3" id="KW-0732">Signal</keyword>
<dbReference type="OrthoDB" id="9816361at2"/>
<evidence type="ECO:0000256" key="2">
    <source>
        <dbReference type="ARBA" id="ARBA00022692"/>
    </source>
</evidence>
<feature type="transmembrane region" description="Helical" evidence="7">
    <location>
        <begin position="46"/>
        <end position="67"/>
    </location>
</feature>
<gene>
    <name evidence="9" type="ORF">EJV47_10660</name>
</gene>
<evidence type="ECO:0000313" key="10">
    <source>
        <dbReference type="Proteomes" id="UP000282184"/>
    </source>
</evidence>
<dbReference type="Proteomes" id="UP000282184">
    <property type="component" value="Unassembled WGS sequence"/>
</dbReference>
<evidence type="ECO:0000313" key="9">
    <source>
        <dbReference type="EMBL" id="RTQ50314.1"/>
    </source>
</evidence>
<feature type="transmembrane region" description="Helical" evidence="7">
    <location>
        <begin position="21"/>
        <end position="40"/>
    </location>
</feature>
<accession>A0A431U495</accession>
<dbReference type="InterPro" id="IPR007829">
    <property type="entry name" value="TM2"/>
</dbReference>
<dbReference type="EMBL" id="RXOF01000005">
    <property type="protein sequence ID" value="RTQ50314.1"/>
    <property type="molecule type" value="Genomic_DNA"/>
</dbReference>
<dbReference type="AlphaFoldDB" id="A0A431U495"/>
<dbReference type="Pfam" id="PF05154">
    <property type="entry name" value="TM2"/>
    <property type="match status" value="1"/>
</dbReference>
<dbReference type="GO" id="GO:0016020">
    <property type="term" value="C:membrane"/>
    <property type="evidence" value="ECO:0007669"/>
    <property type="project" value="UniProtKB-SubCell"/>
</dbReference>
<dbReference type="PANTHER" id="PTHR21016">
    <property type="entry name" value="BETA-AMYLOID BINDING PROTEIN-RELATED"/>
    <property type="match status" value="1"/>
</dbReference>
<protein>
    <submittedName>
        <fullName evidence="9">TM2 domain-containing protein</fullName>
    </submittedName>
</protein>
<comment type="subcellular location">
    <subcellularLocation>
        <location evidence="1">Membrane</location>
        <topology evidence="1">Multi-pass membrane protein</topology>
    </subcellularLocation>
</comment>
<evidence type="ECO:0000256" key="1">
    <source>
        <dbReference type="ARBA" id="ARBA00004141"/>
    </source>
</evidence>
<dbReference type="InterPro" id="IPR050932">
    <property type="entry name" value="TM2D1-3-like"/>
</dbReference>